<evidence type="ECO:0000259" key="2">
    <source>
        <dbReference type="Pfam" id="PF05065"/>
    </source>
</evidence>
<dbReference type="Gene3D" id="3.30.2320.10">
    <property type="entry name" value="hypothetical protein PF0899 domain"/>
    <property type="match status" value="1"/>
</dbReference>
<dbReference type="EMBL" id="CP007457">
    <property type="protein sequence ID" value="AIZ16980.1"/>
    <property type="molecule type" value="Genomic_DNA"/>
</dbReference>
<comment type="subcellular location">
    <subcellularLocation>
        <location evidence="1">Virion</location>
    </subcellularLocation>
</comment>
<feature type="domain" description="Phage capsid-like C-terminal" evidence="2">
    <location>
        <begin position="47"/>
        <end position="278"/>
    </location>
</feature>
<sequence>MAVFKTTTTKGAFPDSQFIAAREAIPEAVALSPLVATQSVVIDGDAPRVNVPYVSVDPTANVVAEGAEITTSSPALNQVSFGTHKVALLVPFSNESLRYEDAVNLITDSATKALVAQADHLFLAADKDTGGILPTGIAKIAAATEGTGGVTEITAASRAKTLDAVLDVLAQTTDKGATPTAILMRFSTWATLMAITASDGRPLIEPDVTASAAPMLFNTPVLFNSQVPANTILTMSAPDVIVSVSDIAADTDSSAMFTSDSSLMRMTMRLGFGVVKPDRLGRVIVPAK</sequence>
<dbReference type="HOGENOM" id="CLU_965292_0_0_11"/>
<dbReference type="KEGG" id="bpsp:AH67_00520"/>
<organism evidence="3 4">
    <name type="scientific">Bifidobacterium pseudolongum PV8-2</name>
    <dbReference type="NCBI Taxonomy" id="1447715"/>
    <lineage>
        <taxon>Bacteria</taxon>
        <taxon>Bacillati</taxon>
        <taxon>Actinomycetota</taxon>
        <taxon>Actinomycetes</taxon>
        <taxon>Bifidobacteriales</taxon>
        <taxon>Bifidobacteriaceae</taxon>
        <taxon>Bifidobacterium</taxon>
    </lineage>
</organism>
<name>A0A0A7ICQ4_9BIFI</name>
<gene>
    <name evidence="3" type="ORF">AH67_00520</name>
</gene>
<proteinExistence type="predicted"/>
<dbReference type="SUPFAM" id="SSF56563">
    <property type="entry name" value="Major capsid protein gp5"/>
    <property type="match status" value="1"/>
</dbReference>
<protein>
    <recommendedName>
        <fullName evidence="2">Phage capsid-like C-terminal domain-containing protein</fullName>
    </recommendedName>
</protein>
<dbReference type="InterPro" id="IPR054612">
    <property type="entry name" value="Phage_capsid-like_C"/>
</dbReference>
<dbReference type="Gene3D" id="3.30.2400.10">
    <property type="entry name" value="Major capsid protein gp5"/>
    <property type="match status" value="1"/>
</dbReference>
<accession>A0A0A7ICQ4</accession>
<keyword evidence="4" id="KW-1185">Reference proteome</keyword>
<dbReference type="STRING" id="1447715.AH67_00520"/>
<dbReference type="Proteomes" id="UP000030636">
    <property type="component" value="Chromosome"/>
</dbReference>
<dbReference type="AlphaFoldDB" id="A0A0A7ICQ4"/>
<evidence type="ECO:0000313" key="4">
    <source>
        <dbReference type="Proteomes" id="UP000030636"/>
    </source>
</evidence>
<dbReference type="InterPro" id="IPR024455">
    <property type="entry name" value="Phage_capsid"/>
</dbReference>
<evidence type="ECO:0000256" key="1">
    <source>
        <dbReference type="ARBA" id="ARBA00004328"/>
    </source>
</evidence>
<reference evidence="3 4" key="1">
    <citation type="journal article" date="2015" name="Genome Announc.">
        <title>Bifidobacterium pseudolongum Strain PV8-2, Isolated from a Stool Sample of an Anemic Kenyan Infant.</title>
        <authorList>
            <person name="Vazquez-Gutierrez P."/>
            <person name="Lacroix C."/>
            <person name="Chassard C."/>
            <person name="Klumpp J."/>
            <person name="Stevens M.J."/>
            <person name="Jans C."/>
        </authorList>
    </citation>
    <scope>NUCLEOTIDE SEQUENCE [LARGE SCALE GENOMIC DNA]</scope>
    <source>
        <strain evidence="3 4">PV8-2</strain>
    </source>
</reference>
<dbReference type="NCBIfam" id="TIGR01554">
    <property type="entry name" value="major_cap_HK97"/>
    <property type="match status" value="1"/>
</dbReference>
<dbReference type="Pfam" id="PF05065">
    <property type="entry name" value="Phage_capsid"/>
    <property type="match status" value="1"/>
</dbReference>
<evidence type="ECO:0000313" key="3">
    <source>
        <dbReference type="EMBL" id="AIZ16980.1"/>
    </source>
</evidence>